<evidence type="ECO:0000313" key="2">
    <source>
        <dbReference type="Proteomes" id="UP001550628"/>
    </source>
</evidence>
<evidence type="ECO:0000313" key="1">
    <source>
        <dbReference type="EMBL" id="MEU1950797.1"/>
    </source>
</evidence>
<protein>
    <submittedName>
        <fullName evidence="1">Uncharacterized protein</fullName>
    </submittedName>
</protein>
<comment type="caution">
    <text evidence="1">The sequence shown here is derived from an EMBL/GenBank/DDBJ whole genome shotgun (WGS) entry which is preliminary data.</text>
</comment>
<proteinExistence type="predicted"/>
<dbReference type="RefSeq" id="WP_357114160.1">
    <property type="nucleotide sequence ID" value="NZ_JBEYBE010000005.1"/>
</dbReference>
<name>A0ABV2WIT6_9NOCA</name>
<dbReference type="Proteomes" id="UP001550628">
    <property type="component" value="Unassembled WGS sequence"/>
</dbReference>
<dbReference type="EMBL" id="JBEYBF010000001">
    <property type="protein sequence ID" value="MEU1950797.1"/>
    <property type="molecule type" value="Genomic_DNA"/>
</dbReference>
<keyword evidence="2" id="KW-1185">Reference proteome</keyword>
<reference evidence="1 2" key="1">
    <citation type="submission" date="2024-06" db="EMBL/GenBank/DDBJ databases">
        <title>The Natural Products Discovery Center: Release of the First 8490 Sequenced Strains for Exploring Actinobacteria Biosynthetic Diversity.</title>
        <authorList>
            <person name="Kalkreuter E."/>
            <person name="Kautsar S.A."/>
            <person name="Yang D."/>
            <person name="Bader C.D."/>
            <person name="Teijaro C.N."/>
            <person name="Fluegel L."/>
            <person name="Davis C.M."/>
            <person name="Simpson J.R."/>
            <person name="Lauterbach L."/>
            <person name="Steele A.D."/>
            <person name="Gui C."/>
            <person name="Meng S."/>
            <person name="Li G."/>
            <person name="Viehrig K."/>
            <person name="Ye F."/>
            <person name="Su P."/>
            <person name="Kiefer A.F."/>
            <person name="Nichols A."/>
            <person name="Cepeda A.J."/>
            <person name="Yan W."/>
            <person name="Fan B."/>
            <person name="Jiang Y."/>
            <person name="Adhikari A."/>
            <person name="Zheng C.-J."/>
            <person name="Schuster L."/>
            <person name="Cowan T.M."/>
            <person name="Smanski M.J."/>
            <person name="Chevrette M.G."/>
            <person name="De Carvalho L.P.S."/>
            <person name="Shen B."/>
        </authorList>
    </citation>
    <scope>NUCLEOTIDE SEQUENCE [LARGE SCALE GENOMIC DNA]</scope>
    <source>
        <strain evidence="1 2">NPDC019708</strain>
    </source>
</reference>
<accession>A0ABV2WIT6</accession>
<gene>
    <name evidence="1" type="ORF">ABZ510_02965</name>
</gene>
<sequence length="57" mass="6424">MLADEAALYKTGGYDTVMAGQFEHILDSPFDNPRPDIRCGPVDGRVHLHHIIIRHAR</sequence>
<organism evidence="1 2">
    <name type="scientific">Nocardia rhamnosiphila</name>
    <dbReference type="NCBI Taxonomy" id="426716"/>
    <lineage>
        <taxon>Bacteria</taxon>
        <taxon>Bacillati</taxon>
        <taxon>Actinomycetota</taxon>
        <taxon>Actinomycetes</taxon>
        <taxon>Mycobacteriales</taxon>
        <taxon>Nocardiaceae</taxon>
        <taxon>Nocardia</taxon>
    </lineage>
</organism>